<dbReference type="RefSeq" id="WP_181556307.1">
    <property type="nucleotide sequence ID" value="NZ_JACDUT010000006.1"/>
</dbReference>
<evidence type="ECO:0000256" key="3">
    <source>
        <dbReference type="ARBA" id="ARBA00023004"/>
    </source>
</evidence>
<dbReference type="EMBL" id="JACDUT010000006">
    <property type="protein sequence ID" value="MBA2875515.1"/>
    <property type="molecule type" value="Genomic_DNA"/>
</dbReference>
<dbReference type="PANTHER" id="PTHR30600">
    <property type="entry name" value="CYTOCHROME C PEROXIDASE-RELATED"/>
    <property type="match status" value="1"/>
</dbReference>
<accession>A0A7W0BZE5</accession>
<protein>
    <submittedName>
        <fullName evidence="6">Cytochrome c551/c552</fullName>
    </submittedName>
</protein>
<evidence type="ECO:0000256" key="2">
    <source>
        <dbReference type="ARBA" id="ARBA00022723"/>
    </source>
</evidence>
<dbReference type="PROSITE" id="PS51007">
    <property type="entry name" value="CYTC"/>
    <property type="match status" value="1"/>
</dbReference>
<name>A0A7W0BZE5_9BACL</name>
<feature type="domain" description="Cytochrome c" evidence="5">
    <location>
        <begin position="443"/>
        <end position="644"/>
    </location>
</feature>
<evidence type="ECO:0000259" key="5">
    <source>
        <dbReference type="PROSITE" id="PS51007"/>
    </source>
</evidence>
<proteinExistence type="predicted"/>
<dbReference type="GO" id="GO:0004130">
    <property type="term" value="F:cytochrome-c peroxidase activity"/>
    <property type="evidence" value="ECO:0007669"/>
    <property type="project" value="TreeGrafter"/>
</dbReference>
<evidence type="ECO:0000256" key="1">
    <source>
        <dbReference type="ARBA" id="ARBA00022617"/>
    </source>
</evidence>
<keyword evidence="3 4" id="KW-0408">Iron</keyword>
<dbReference type="PANTHER" id="PTHR30600:SF9">
    <property type="entry name" value="BLR7738 PROTEIN"/>
    <property type="match status" value="1"/>
</dbReference>
<evidence type="ECO:0000313" key="6">
    <source>
        <dbReference type="EMBL" id="MBA2875515.1"/>
    </source>
</evidence>
<reference evidence="6 7" key="1">
    <citation type="submission" date="2020-07" db="EMBL/GenBank/DDBJ databases">
        <title>Genomic Encyclopedia of Type Strains, Phase IV (KMG-IV): sequencing the most valuable type-strain genomes for metagenomic binning, comparative biology and taxonomic classification.</title>
        <authorList>
            <person name="Goeker M."/>
        </authorList>
    </citation>
    <scope>NUCLEOTIDE SEQUENCE [LARGE SCALE GENOMIC DNA]</scope>
    <source>
        <strain evidence="6 7">DSM 15730</strain>
    </source>
</reference>
<dbReference type="GO" id="GO:0009055">
    <property type="term" value="F:electron transfer activity"/>
    <property type="evidence" value="ECO:0007669"/>
    <property type="project" value="InterPro"/>
</dbReference>
<dbReference type="AlphaFoldDB" id="A0A7W0BZE5"/>
<keyword evidence="2 4" id="KW-0479">Metal-binding</keyword>
<dbReference type="Gene3D" id="1.10.760.10">
    <property type="entry name" value="Cytochrome c-like domain"/>
    <property type="match status" value="1"/>
</dbReference>
<dbReference type="GO" id="GO:0046872">
    <property type="term" value="F:metal ion binding"/>
    <property type="evidence" value="ECO:0007669"/>
    <property type="project" value="UniProtKB-KW"/>
</dbReference>
<organism evidence="6 7">
    <name type="scientific">Thermaerobacillus caldiproteolyticus</name>
    <dbReference type="NCBI Taxonomy" id="247480"/>
    <lineage>
        <taxon>Bacteria</taxon>
        <taxon>Bacillati</taxon>
        <taxon>Bacillota</taxon>
        <taxon>Bacilli</taxon>
        <taxon>Bacillales</taxon>
        <taxon>Anoxybacillaceae</taxon>
        <taxon>Thermaerobacillus</taxon>
    </lineage>
</organism>
<dbReference type="InterPro" id="IPR009056">
    <property type="entry name" value="Cyt_c-like_dom"/>
</dbReference>
<comment type="caution">
    <text evidence="6">The sequence shown here is derived from an EMBL/GenBank/DDBJ whole genome shotgun (WGS) entry which is preliminary data.</text>
</comment>
<dbReference type="InterPro" id="IPR051395">
    <property type="entry name" value="Cytochrome_c_Peroxidase/MauG"/>
</dbReference>
<keyword evidence="7" id="KW-1185">Reference proteome</keyword>
<evidence type="ECO:0000256" key="4">
    <source>
        <dbReference type="PROSITE-ProRule" id="PRU00433"/>
    </source>
</evidence>
<gene>
    <name evidence="6" type="ORF">HNR31_002303</name>
</gene>
<evidence type="ECO:0000313" key="7">
    <source>
        <dbReference type="Proteomes" id="UP000523087"/>
    </source>
</evidence>
<keyword evidence="1 4" id="KW-0349">Heme</keyword>
<dbReference type="GO" id="GO:0020037">
    <property type="term" value="F:heme binding"/>
    <property type="evidence" value="ECO:0007669"/>
    <property type="project" value="InterPro"/>
</dbReference>
<dbReference type="SUPFAM" id="SSF46626">
    <property type="entry name" value="Cytochrome c"/>
    <property type="match status" value="1"/>
</dbReference>
<sequence length="646" mass="70842">MRKRYVAIIVVLLLLIGGGVLYHSNFEYALLPEENDIKQYKANEQKGFDIWGKWISQHESNTQKSSTNEKKTLFSPEQGAIPIDERLLKLGREVFYKETFGNEVFLTDIMGIIDGPLTIGNMAKAILDLKGKGTTNLKVELAEDITIGDRTYKKGEKIDTGIDVPKGAYSPLGMPVVWNDGKIRIGISCAACHATVDPHTKKVIEGAPNNDLNAGLLMALATNSSAYFTHAHIEGLQKYIRSLDRKVIDSKGKEAILPDPEALEKEVDRIFASWPRGNFDSTIDMKANPSQIPDSFTLGDHPYGWSGFAAAGSFNGLTVFSNNVHAQNADSLAQSEISEPLFGIDEEVYLGTILQNAANPKLRYKPTTERKPSEFFQSVDPTPGVVGVNQLVAPPQFPKVSLVAPDGLIVSEKGFRFNEQNNAVAAWQNTLNPPDPKKRPTAEQIERGREVFVKAGCVSCHAGAHLTNHRVVSSQFIGTEPSRAQALKKTEKVFGEAVLYAPDTPVPIPKNAKVLKVPTDHLDKEQIRLAFAHGNSPGGYKVPSLIGLYWTAPYLHDGGVAVGRNGEPGISGTVLKGIVPDPRNSLRALMDRKLREQVINANKSSKQLQDVHVSGEGHRYWIDEASGFTKEEQEAVIDYLFSVTSP</sequence>
<dbReference type="InterPro" id="IPR036909">
    <property type="entry name" value="Cyt_c-like_dom_sf"/>
</dbReference>
<dbReference type="Proteomes" id="UP000523087">
    <property type="component" value="Unassembled WGS sequence"/>
</dbReference>